<dbReference type="OrthoDB" id="7565648at2"/>
<keyword evidence="2" id="KW-1185">Reference proteome</keyword>
<name>A0A1H8C0Q6_9SPHN</name>
<reference evidence="2" key="1">
    <citation type="submission" date="2016-10" db="EMBL/GenBank/DDBJ databases">
        <authorList>
            <person name="Varghese N."/>
            <person name="Submissions S."/>
        </authorList>
    </citation>
    <scope>NUCLEOTIDE SEQUENCE [LARGE SCALE GENOMIC DNA]</scope>
    <source>
        <strain evidence="2">S6-262</strain>
    </source>
</reference>
<evidence type="ECO:0000313" key="1">
    <source>
        <dbReference type="EMBL" id="SEM88582.1"/>
    </source>
</evidence>
<gene>
    <name evidence="1" type="ORF">SAMN05192583_1403</name>
</gene>
<protein>
    <submittedName>
        <fullName evidence="1">Uncharacterized protein</fullName>
    </submittedName>
</protein>
<dbReference type="AlphaFoldDB" id="A0A1H8C0Q6"/>
<dbReference type="STRING" id="1166340.SAMN05192583_1403"/>
<evidence type="ECO:0000313" key="2">
    <source>
        <dbReference type="Proteomes" id="UP000199206"/>
    </source>
</evidence>
<organism evidence="1 2">
    <name type="scientific">Sphingomonas gellani</name>
    <dbReference type="NCBI Taxonomy" id="1166340"/>
    <lineage>
        <taxon>Bacteria</taxon>
        <taxon>Pseudomonadati</taxon>
        <taxon>Pseudomonadota</taxon>
        <taxon>Alphaproteobacteria</taxon>
        <taxon>Sphingomonadales</taxon>
        <taxon>Sphingomonadaceae</taxon>
        <taxon>Sphingomonas</taxon>
    </lineage>
</organism>
<dbReference type="RefSeq" id="WP_093664880.1">
    <property type="nucleotide sequence ID" value="NZ_FOCF01000003.1"/>
</dbReference>
<proteinExistence type="predicted"/>
<dbReference type="Proteomes" id="UP000199206">
    <property type="component" value="Unassembled WGS sequence"/>
</dbReference>
<dbReference type="EMBL" id="FOCF01000003">
    <property type="protein sequence ID" value="SEM88582.1"/>
    <property type="molecule type" value="Genomic_DNA"/>
</dbReference>
<accession>A0A1H8C0Q6</accession>
<sequence length="191" mass="20479">MTALTKITGVLPDGHFDGEAVHVIASPEQLFAWAEHAKSGERFLYGTRCVFSPKGEGVRAAMNLAERGLVNLCQRPVAGRRERNYEAQRTSRRWPGIDPVAQATDGDLIGLGDETAAVNKVLPILKRAAQFGRPCPTDTQLASQANIRADDVQAVLGVLRAINAIRITSAPAPTCRIVTIVETGHCTGAAR</sequence>